<comment type="interaction">
    <interactant intactId="EBI-10309031">
        <id>Q9H8E5</id>
    </interactant>
    <interactant intactId="EBI-348380">
        <id>P25788</id>
        <label>PSMA3</label>
    </interactant>
    <organismsDiffer>false</organismsDiffer>
    <experiments>3</experiments>
</comment>
<accession>E7EWT9</accession>
<sequence length="202" mass="22486">MRTSMSEAATRWSCQGSCQKTCFSRVRPWRRRCSCGDSSSRRRRSCCTGSLGPMPRLPSLWPLSLPLRSLSSPHRVQGLGPPRRLKSQLLPRFFWRRQQEPLSSFPGRNEGGSEMEILGVCPVSPGALSYMESPTGFWRPREASSLELAKGISKRRHFLPAPALCPNPRSSEAFPGQSVSRWPFDIKETAPGPSLSALLPTC</sequence>
<dbReference type="EMBL" id="AK023767">
    <property type="protein sequence ID" value="BAB14672.1"/>
    <property type="molecule type" value="mRNA"/>
</dbReference>
<accession>Q9H8E5</accession>
<evidence type="ECO:0000313" key="1">
    <source>
        <dbReference type="EMBL" id="BAB14672.1"/>
    </source>
</evidence>
<dbReference type="ProteomicsDB" id="81202"/>
<name>Q9H8E5_HUMAN</name>
<reference evidence="1" key="1">
    <citation type="journal article" date="2004" name="Nat. Genet.">
        <title>Complete sequencing and characterization of 21,243 full-length human cDNAs.</title>
        <authorList>
            <person name="Ota T."/>
            <person name="Suzuki Y."/>
            <person name="Nishikawa T."/>
            <person name="Otsuki T."/>
            <person name="Sugiyama T."/>
            <person name="Irie R."/>
            <person name="Wakamatsu A."/>
            <person name="Hayashi K."/>
            <person name="Sato H."/>
            <person name="Nagai K."/>
            <person name="Kimura K."/>
            <person name="Makita H."/>
            <person name="Sekine M."/>
            <person name="Obayashi M."/>
            <person name="Nishi T."/>
            <person name="Shibahara T."/>
            <person name="Tanaka T."/>
            <person name="Ishii S."/>
            <person name="Yamamoto J."/>
            <person name="Saito K."/>
            <person name="Kawai Y."/>
            <person name="Isono Y."/>
            <person name="Nakamura Y."/>
            <person name="Nagahari K."/>
            <person name="Murakami K."/>
            <person name="Yasuda T."/>
            <person name="Iwayanagi T."/>
            <person name="Wagatsuma M."/>
            <person name="Shiratori A."/>
            <person name="Sudo H."/>
            <person name="Hosoiri T."/>
            <person name="Kaku Y."/>
            <person name="Kodaira H."/>
            <person name="Kondo H."/>
            <person name="Sugawara M."/>
            <person name="Takahashi M."/>
            <person name="Kanda K."/>
            <person name="Yokoi T."/>
            <person name="Furuya T."/>
            <person name="Kikkawa E."/>
            <person name="Omura Y."/>
            <person name="Abe K."/>
            <person name="Kamihara K."/>
            <person name="Katsuta N."/>
            <person name="Sato K."/>
            <person name="Tanikawa M."/>
            <person name="Yamazaki M."/>
            <person name="Ninomiya K."/>
            <person name="Ishibashi T."/>
            <person name="Yamashita H."/>
            <person name="Murakawa K."/>
            <person name="Fujimori K."/>
            <person name="Tanai H."/>
            <person name="Kimata M."/>
            <person name="Watanabe M."/>
            <person name="Hiraoka S."/>
            <person name="Chiba Y."/>
            <person name="Ishida S."/>
            <person name="Ono Y."/>
            <person name="Takiguchi S."/>
            <person name="Watanabe S."/>
            <person name="Yosida M."/>
            <person name="Hotuta T."/>
            <person name="Kusano J."/>
            <person name="Kanehori K."/>
            <person name="Takahashi-Fujii A."/>
            <person name="Hara H."/>
            <person name="Tanase T."/>
            <person name="Nomura Y."/>
            <person name="Togiya S."/>
            <person name="Komai F."/>
            <person name="Hara R."/>
            <person name="Takeuchi K."/>
            <person name="Arita M."/>
            <person name="Imose N."/>
            <person name="Musashino K."/>
            <person name="Yuuki H."/>
            <person name="Oshima A."/>
            <person name="Sasaki N."/>
            <person name="Aotsuka S."/>
            <person name="Yoshikawa Y."/>
            <person name="Matsunawa H."/>
            <person name="Ichihara T."/>
            <person name="Shiohata N."/>
            <person name="Sano S."/>
            <person name="Moriya S."/>
            <person name="Momiyama H."/>
            <person name="Satoh N."/>
            <person name="Takami S."/>
            <person name="Terashima Y."/>
            <person name="Suzuki O."/>
            <person name="Nakagawa S."/>
            <person name="Senoh A."/>
            <person name="Mizoguchi H."/>
            <person name="Goto Y."/>
            <person name="Shimizu F."/>
            <person name="Wakebe H."/>
            <person name="Hishigaki H."/>
            <person name="Watanabe T."/>
            <person name="Sugiyama A."/>
            <person name="Takemoto M."/>
            <person name="Kawakami B."/>
            <person name="Yamazaki M."/>
            <person name="Watanabe K."/>
            <person name="Kumagai A."/>
            <person name="Itakura S."/>
            <person name="Fukuzumi Y."/>
            <person name="Fujimori Y."/>
            <person name="Komiyama M."/>
            <person name="Tashiro H."/>
            <person name="Tanigami A."/>
            <person name="Fujiwara T."/>
            <person name="Ono T."/>
            <person name="Yamada K."/>
            <person name="Fujii Y."/>
            <person name="Ozaki K."/>
            <person name="Hirao M."/>
            <person name="Ohmori Y."/>
            <person name="Kawabata A."/>
            <person name="Hikiji T."/>
            <person name="Kobatake N."/>
            <person name="Inagaki H."/>
            <person name="Ikema Y."/>
            <person name="Okamoto S."/>
            <person name="Okitani R."/>
            <person name="Kawakami T."/>
            <person name="Noguchi S."/>
            <person name="Itoh T."/>
            <person name="Shigeta K."/>
            <person name="Senba T."/>
            <person name="Matsumura K."/>
            <person name="Nakajima Y."/>
            <person name="Mizuno T."/>
            <person name="Morinaga M."/>
            <person name="Sasaki M."/>
            <person name="Togashi T."/>
            <person name="Oyama M."/>
            <person name="Hata H."/>
            <person name="Watanabe M."/>
            <person name="Komatsu T."/>
            <person name="Mizushima-Sugano J."/>
            <person name="Satoh T."/>
            <person name="Shirai Y."/>
            <person name="Takahashi Y."/>
            <person name="Nakagawa K."/>
            <person name="Okumura K."/>
            <person name="Nagase T."/>
            <person name="Nomura N."/>
            <person name="Kikuchi H."/>
            <person name="Masuho Y."/>
            <person name="Yamashita R."/>
            <person name="Nakai K."/>
            <person name="Yada T."/>
            <person name="Nakamura Y."/>
            <person name="Ohara O."/>
            <person name="Isogai T."/>
            <person name="Sugano S."/>
        </authorList>
    </citation>
    <scope>NUCLEOTIDE SEQUENCE</scope>
    <source>
        <tissue evidence="1">Placenta</tissue>
    </source>
</reference>
<dbReference type="AlphaFoldDB" id="Q9H8E5"/>
<organism evidence="1">
    <name type="scientific">Homo sapiens</name>
    <name type="common">Human</name>
    <dbReference type="NCBI Taxonomy" id="9606"/>
    <lineage>
        <taxon>Eukaryota</taxon>
        <taxon>Metazoa</taxon>
        <taxon>Chordata</taxon>
        <taxon>Craniata</taxon>
        <taxon>Vertebrata</taxon>
        <taxon>Euteleostomi</taxon>
        <taxon>Mammalia</taxon>
        <taxon>Eutheria</taxon>
        <taxon>Euarchontoglires</taxon>
        <taxon>Primates</taxon>
        <taxon>Haplorrhini</taxon>
        <taxon>Catarrhini</taxon>
        <taxon>Hominidae</taxon>
        <taxon>Homo</taxon>
    </lineage>
</organism>
<protein>
    <submittedName>
        <fullName evidence="1">cDNA FLJ13705 fis, clone PLACE2000302</fullName>
    </submittedName>
</protein>
<dbReference type="IntAct" id="Q9H8E5">
    <property type="interactions" value="18"/>
</dbReference>
<proteinExistence type="evidence at protein level"/>